<evidence type="ECO:0000313" key="3">
    <source>
        <dbReference type="EMBL" id="EHY31783.1"/>
    </source>
</evidence>
<dbReference type="AlphaFoldDB" id="H3KDM6"/>
<dbReference type="PATRIC" id="fig|762967.3.peg.665"/>
<gene>
    <name evidence="3" type="ORF">HMPREF9440_00835</name>
</gene>
<dbReference type="RefSeq" id="WP_008541546.1">
    <property type="nucleotide sequence ID" value="NZ_JH604925.1"/>
</dbReference>
<name>H3KDM6_9BURK</name>
<evidence type="ECO:0000313" key="4">
    <source>
        <dbReference type="Proteomes" id="UP000004956"/>
    </source>
</evidence>
<evidence type="ECO:0000256" key="1">
    <source>
        <dbReference type="SAM" id="SignalP"/>
    </source>
</evidence>
<sequence>MTTSTRPTPTTLFRPTRFGRSALLALALSGVLGAVGPGSGAGAGFGAEAGCFTAGLPSASAAEAKQSAWVPGTVVPDAELKQFPIGDWFKAAPIPDDVFARMKGKSFKADCTVPRGELRYVTVLHYGADGKIRRGEMVVNRAAAADVTDVFQKLFEAQYPIERMTLIDDFGADDEASMRANNSSAFNFRVVKGSKKLSAHARGLAVDINPLYNPYVRVMKDGTTVVQPEAGRPYADREGIYPFRIDADDLAVKLFKAKGWSWGGDWKSLKDFQHFEKPLP</sequence>
<keyword evidence="4" id="KW-1185">Reference proteome</keyword>
<accession>H3KDM6</accession>
<evidence type="ECO:0000259" key="2">
    <source>
        <dbReference type="Pfam" id="PF13539"/>
    </source>
</evidence>
<dbReference type="HOGENOM" id="CLU_066235_1_1_4"/>
<dbReference type="SUPFAM" id="SSF55166">
    <property type="entry name" value="Hedgehog/DD-peptidase"/>
    <property type="match status" value="1"/>
</dbReference>
<feature type="domain" description="Peptidase M15C" evidence="2">
    <location>
        <begin position="193"/>
        <end position="277"/>
    </location>
</feature>
<dbReference type="InterPro" id="IPR009045">
    <property type="entry name" value="Zn_M74/Hedgehog-like"/>
</dbReference>
<dbReference type="InterPro" id="IPR039561">
    <property type="entry name" value="Peptidase_M15C"/>
</dbReference>
<feature type="signal peptide" evidence="1">
    <location>
        <begin position="1"/>
        <end position="34"/>
    </location>
</feature>
<feature type="chain" id="PRO_5003588849" description="Peptidase M15C domain-containing protein" evidence="1">
    <location>
        <begin position="35"/>
        <end position="280"/>
    </location>
</feature>
<dbReference type="Proteomes" id="UP000004956">
    <property type="component" value="Unassembled WGS sequence"/>
</dbReference>
<reference evidence="3 4" key="1">
    <citation type="submission" date="2011-11" db="EMBL/GenBank/DDBJ databases">
        <authorList>
            <person name="Weinstock G."/>
            <person name="Sodergren E."/>
            <person name="Clifton S."/>
            <person name="Fulton L."/>
            <person name="Fulton B."/>
            <person name="Courtney L."/>
            <person name="Fronick C."/>
            <person name="Harrison M."/>
            <person name="Strong C."/>
            <person name="Farmer C."/>
            <person name="Delahaunty K."/>
            <person name="Markovic C."/>
            <person name="Hall O."/>
            <person name="Minx P."/>
            <person name="Tomlinson C."/>
            <person name="Mitreva M."/>
            <person name="Hou S."/>
            <person name="Chen J."/>
            <person name="Wollam A."/>
            <person name="Pepin K.H."/>
            <person name="Johnson M."/>
            <person name="Bhonagiri V."/>
            <person name="Zhang X."/>
            <person name="Suruliraj S."/>
            <person name="Warren W."/>
            <person name="Chinwalla A."/>
            <person name="Mardis E.R."/>
            <person name="Wilson R.K."/>
        </authorList>
    </citation>
    <scope>NUCLEOTIDE SEQUENCE [LARGE SCALE GENOMIC DNA]</scope>
    <source>
        <strain evidence="3 4">YIT 11816</strain>
    </source>
</reference>
<dbReference type="EMBL" id="AFBQ01000116">
    <property type="protein sequence ID" value="EHY31783.1"/>
    <property type="molecule type" value="Genomic_DNA"/>
</dbReference>
<proteinExistence type="predicted"/>
<dbReference type="STRING" id="762967.HMPREF9440_00835"/>
<protein>
    <recommendedName>
        <fullName evidence="2">Peptidase M15C domain-containing protein</fullName>
    </recommendedName>
</protein>
<dbReference type="Pfam" id="PF13539">
    <property type="entry name" value="Peptidase_M15_4"/>
    <property type="match status" value="1"/>
</dbReference>
<comment type="caution">
    <text evidence="3">The sequence shown here is derived from an EMBL/GenBank/DDBJ whole genome shotgun (WGS) entry which is preliminary data.</text>
</comment>
<organism evidence="3 4">
    <name type="scientific">Sutterella parvirubra YIT 11816</name>
    <dbReference type="NCBI Taxonomy" id="762967"/>
    <lineage>
        <taxon>Bacteria</taxon>
        <taxon>Pseudomonadati</taxon>
        <taxon>Pseudomonadota</taxon>
        <taxon>Betaproteobacteria</taxon>
        <taxon>Burkholderiales</taxon>
        <taxon>Sutterellaceae</taxon>
        <taxon>Sutterella</taxon>
    </lineage>
</organism>
<keyword evidence="1" id="KW-0732">Signal</keyword>
<dbReference type="Gene3D" id="3.30.1380.10">
    <property type="match status" value="1"/>
</dbReference>
<dbReference type="GO" id="GO:0008233">
    <property type="term" value="F:peptidase activity"/>
    <property type="evidence" value="ECO:0007669"/>
    <property type="project" value="InterPro"/>
</dbReference>